<dbReference type="RefSeq" id="WP_176801937.1">
    <property type="nucleotide sequence ID" value="NZ_JABXYJ010000001.1"/>
</dbReference>
<organism evidence="2 3">
    <name type="scientific">Undibacterium oligocarboniphilum</name>
    <dbReference type="NCBI Taxonomy" id="666702"/>
    <lineage>
        <taxon>Bacteria</taxon>
        <taxon>Pseudomonadati</taxon>
        <taxon>Pseudomonadota</taxon>
        <taxon>Betaproteobacteria</taxon>
        <taxon>Burkholderiales</taxon>
        <taxon>Oxalobacteraceae</taxon>
        <taxon>Undibacterium</taxon>
    </lineage>
</organism>
<dbReference type="InterPro" id="IPR004714">
    <property type="entry name" value="Cyt_oxidase_maturation_cbb3"/>
</dbReference>
<dbReference type="PANTHER" id="PTHR41532">
    <property type="entry name" value="FIXS PROTEIN"/>
    <property type="match status" value="1"/>
</dbReference>
<accession>A0A850QJU5</accession>
<protein>
    <submittedName>
        <fullName evidence="2">Cbb3-type cytochrome oxidase assembly protein CcoS</fullName>
    </submittedName>
</protein>
<keyword evidence="3" id="KW-1185">Reference proteome</keyword>
<keyword evidence="1" id="KW-0472">Membrane</keyword>
<dbReference type="Proteomes" id="UP000588051">
    <property type="component" value="Unassembled WGS sequence"/>
</dbReference>
<dbReference type="Pfam" id="PF03597">
    <property type="entry name" value="FixS"/>
    <property type="match status" value="1"/>
</dbReference>
<reference evidence="2 3" key="1">
    <citation type="submission" date="2020-06" db="EMBL/GenBank/DDBJ databases">
        <authorList>
            <person name="Qiu C."/>
            <person name="Liu Z."/>
        </authorList>
    </citation>
    <scope>NUCLEOTIDE SEQUENCE [LARGE SCALE GENOMIC DNA]</scope>
    <source>
        <strain evidence="2 3">EM 1</strain>
    </source>
</reference>
<dbReference type="EMBL" id="JABXYJ010000001">
    <property type="protein sequence ID" value="NVO76694.1"/>
    <property type="molecule type" value="Genomic_DNA"/>
</dbReference>
<comment type="caution">
    <text evidence="2">The sequence shown here is derived from an EMBL/GenBank/DDBJ whole genome shotgun (WGS) entry which is preliminary data.</text>
</comment>
<evidence type="ECO:0000313" key="3">
    <source>
        <dbReference type="Proteomes" id="UP000588051"/>
    </source>
</evidence>
<sequence>MDILYLLVPLSLLLVFAIGAVFWWAISHRQFDELDQEGQRIVDDIDS</sequence>
<evidence type="ECO:0000313" key="2">
    <source>
        <dbReference type="EMBL" id="NVO76694.1"/>
    </source>
</evidence>
<dbReference type="NCBIfam" id="TIGR00847">
    <property type="entry name" value="ccoS"/>
    <property type="match status" value="1"/>
</dbReference>
<gene>
    <name evidence="2" type="primary">ccoS</name>
    <name evidence="2" type="ORF">HV832_02435</name>
</gene>
<name>A0A850QJU5_9BURK</name>
<feature type="transmembrane region" description="Helical" evidence="1">
    <location>
        <begin position="6"/>
        <end position="26"/>
    </location>
</feature>
<proteinExistence type="predicted"/>
<evidence type="ECO:0000256" key="1">
    <source>
        <dbReference type="SAM" id="Phobius"/>
    </source>
</evidence>
<dbReference type="AlphaFoldDB" id="A0A850QJU5"/>
<dbReference type="PANTHER" id="PTHR41532:SF1">
    <property type="entry name" value="FIXS PROTEIN"/>
    <property type="match status" value="1"/>
</dbReference>
<keyword evidence="1" id="KW-0812">Transmembrane</keyword>
<keyword evidence="1" id="KW-1133">Transmembrane helix</keyword>